<protein>
    <submittedName>
        <fullName evidence="3">Uncharacterized protein</fullName>
    </submittedName>
</protein>
<dbReference type="Proteomes" id="UP000272015">
    <property type="component" value="Unassembled WGS sequence"/>
</dbReference>
<reference evidence="3 4" key="1">
    <citation type="submission" date="2018-09" db="EMBL/GenBank/DDBJ databases">
        <title>Novel species of Cryobacterium.</title>
        <authorList>
            <person name="Liu Q."/>
            <person name="Xin Y.-H."/>
        </authorList>
    </citation>
    <scope>NUCLEOTIDE SEQUENCE [LARGE SCALE GENOMIC DNA]</scope>
    <source>
        <strain evidence="3 4">Hh39</strain>
    </source>
</reference>
<feature type="region of interest" description="Disordered" evidence="1">
    <location>
        <begin position="50"/>
        <end position="71"/>
    </location>
</feature>
<feature type="compositionally biased region" description="Basic and acidic residues" evidence="1">
    <location>
        <begin position="62"/>
        <end position="71"/>
    </location>
</feature>
<name>A0A3A5MTR0_9MICO</name>
<keyword evidence="2" id="KW-0472">Membrane</keyword>
<evidence type="ECO:0000313" key="4">
    <source>
        <dbReference type="Proteomes" id="UP000272015"/>
    </source>
</evidence>
<dbReference type="RefSeq" id="WP_119971666.1">
    <property type="nucleotide sequence ID" value="NZ_JBHSQA010000005.1"/>
</dbReference>
<comment type="caution">
    <text evidence="3">The sequence shown here is derived from an EMBL/GenBank/DDBJ whole genome shotgun (WGS) entry which is preliminary data.</text>
</comment>
<gene>
    <name evidence="3" type="ORF">D6T64_03490</name>
</gene>
<keyword evidence="4" id="KW-1185">Reference proteome</keyword>
<dbReference type="AlphaFoldDB" id="A0A3A5MTR0"/>
<feature type="transmembrane region" description="Helical" evidence="2">
    <location>
        <begin position="12"/>
        <end position="35"/>
    </location>
</feature>
<evidence type="ECO:0000313" key="3">
    <source>
        <dbReference type="EMBL" id="RJT90593.1"/>
    </source>
</evidence>
<organism evidence="3 4">
    <name type="scientific">Cryobacterium melibiosiphilum</name>
    <dbReference type="NCBI Taxonomy" id="995039"/>
    <lineage>
        <taxon>Bacteria</taxon>
        <taxon>Bacillati</taxon>
        <taxon>Actinomycetota</taxon>
        <taxon>Actinomycetes</taxon>
        <taxon>Micrococcales</taxon>
        <taxon>Microbacteriaceae</taxon>
        <taxon>Cryobacterium</taxon>
    </lineage>
</organism>
<sequence>MVSNVASLGFILYAVFVLAAVVLAVIVVVLVIRALRLQIRLLQLRIASYDTTTPPPIDPGTDPERAPDSGA</sequence>
<keyword evidence="2" id="KW-0812">Transmembrane</keyword>
<accession>A0A3A5MTR0</accession>
<keyword evidence="2" id="KW-1133">Transmembrane helix</keyword>
<evidence type="ECO:0000256" key="2">
    <source>
        <dbReference type="SAM" id="Phobius"/>
    </source>
</evidence>
<evidence type="ECO:0000256" key="1">
    <source>
        <dbReference type="SAM" id="MobiDB-lite"/>
    </source>
</evidence>
<dbReference type="EMBL" id="QZVS01000058">
    <property type="protein sequence ID" value="RJT90593.1"/>
    <property type="molecule type" value="Genomic_DNA"/>
</dbReference>
<proteinExistence type="predicted"/>